<accession>A0A5C3N924</accession>
<keyword evidence="3" id="KW-1185">Reference proteome</keyword>
<dbReference type="EMBL" id="ML213513">
    <property type="protein sequence ID" value="TFK50331.1"/>
    <property type="molecule type" value="Genomic_DNA"/>
</dbReference>
<reference evidence="2 3" key="1">
    <citation type="journal article" date="2019" name="Nat. Ecol. Evol.">
        <title>Megaphylogeny resolves global patterns of mushroom evolution.</title>
        <authorList>
            <person name="Varga T."/>
            <person name="Krizsan K."/>
            <person name="Foldi C."/>
            <person name="Dima B."/>
            <person name="Sanchez-Garcia M."/>
            <person name="Sanchez-Ramirez S."/>
            <person name="Szollosi G.J."/>
            <person name="Szarkandi J.G."/>
            <person name="Papp V."/>
            <person name="Albert L."/>
            <person name="Andreopoulos W."/>
            <person name="Angelini C."/>
            <person name="Antonin V."/>
            <person name="Barry K.W."/>
            <person name="Bougher N.L."/>
            <person name="Buchanan P."/>
            <person name="Buyck B."/>
            <person name="Bense V."/>
            <person name="Catcheside P."/>
            <person name="Chovatia M."/>
            <person name="Cooper J."/>
            <person name="Damon W."/>
            <person name="Desjardin D."/>
            <person name="Finy P."/>
            <person name="Geml J."/>
            <person name="Haridas S."/>
            <person name="Hughes K."/>
            <person name="Justo A."/>
            <person name="Karasinski D."/>
            <person name="Kautmanova I."/>
            <person name="Kiss B."/>
            <person name="Kocsube S."/>
            <person name="Kotiranta H."/>
            <person name="LaButti K.M."/>
            <person name="Lechner B.E."/>
            <person name="Liimatainen K."/>
            <person name="Lipzen A."/>
            <person name="Lukacs Z."/>
            <person name="Mihaltcheva S."/>
            <person name="Morgado L.N."/>
            <person name="Niskanen T."/>
            <person name="Noordeloos M.E."/>
            <person name="Ohm R.A."/>
            <person name="Ortiz-Santana B."/>
            <person name="Ovrebo C."/>
            <person name="Racz N."/>
            <person name="Riley R."/>
            <person name="Savchenko A."/>
            <person name="Shiryaev A."/>
            <person name="Soop K."/>
            <person name="Spirin V."/>
            <person name="Szebenyi C."/>
            <person name="Tomsovsky M."/>
            <person name="Tulloss R.E."/>
            <person name="Uehling J."/>
            <person name="Grigoriev I.V."/>
            <person name="Vagvolgyi C."/>
            <person name="Papp T."/>
            <person name="Martin F.M."/>
            <person name="Miettinen O."/>
            <person name="Hibbett D.S."/>
            <person name="Nagy L.G."/>
        </authorList>
    </citation>
    <scope>NUCLEOTIDE SEQUENCE [LARGE SCALE GENOMIC DNA]</scope>
    <source>
        <strain evidence="2 3">OMC1185</strain>
    </source>
</reference>
<dbReference type="InterPro" id="IPR001155">
    <property type="entry name" value="OxRdtase_FMN_N"/>
</dbReference>
<dbReference type="PANTHER" id="PTHR22893">
    <property type="entry name" value="NADH OXIDOREDUCTASE-RELATED"/>
    <property type="match status" value="1"/>
</dbReference>
<name>A0A5C3N924_9AGAM</name>
<proteinExistence type="predicted"/>
<sequence length="430" mass="46690">MSATATAPSCRYSITEPTCVSQLPAQSAPRALADVLATTSSTYKASQGLSSSSTIRTTMSPVSESAPKLFQPITIGDITLGHRIAMAPMTRCRASEAGVPGSLTVEYYAQRASTPGTLIIAEGTFISPRSSGFNYVPGIWSPEQVEGWKKVVDAVHAEGSFIYLQLYSAGRQADPSVLERQGMRAAFAAASPIAFSTQPDPLPRELTIHEIKMLVEETAVAAKNAVHGAGFDGVEVHCANGYLLDQFLQDTANKRTDEYGGSVENRSRFPLESIKAVVEAVGAKKTAVRISPWGTFGDMRMADPRPTFTYFVKRLRDLWPDLAYLSVVEPRVSGAVDVEKVDESDSNDFVRELWAPRPLISAGGYTRTSALEAAEKAGLVVAFGRTFLANPDLPFRIMKNIPFAPHHRSTFYSRGAEGYTDYPFADVRAW</sequence>
<evidence type="ECO:0000313" key="3">
    <source>
        <dbReference type="Proteomes" id="UP000305948"/>
    </source>
</evidence>
<dbReference type="FunFam" id="3.20.20.70:FF:000138">
    <property type="entry name" value="NADPH dehydrogenase 1"/>
    <property type="match status" value="1"/>
</dbReference>
<dbReference type="SUPFAM" id="SSF51395">
    <property type="entry name" value="FMN-linked oxidoreductases"/>
    <property type="match status" value="1"/>
</dbReference>
<dbReference type="Pfam" id="PF00724">
    <property type="entry name" value="Oxidored_FMN"/>
    <property type="match status" value="1"/>
</dbReference>
<evidence type="ECO:0000259" key="1">
    <source>
        <dbReference type="Pfam" id="PF00724"/>
    </source>
</evidence>
<dbReference type="AlphaFoldDB" id="A0A5C3N924"/>
<evidence type="ECO:0000313" key="2">
    <source>
        <dbReference type="EMBL" id="TFK50331.1"/>
    </source>
</evidence>
<dbReference type="InterPro" id="IPR013785">
    <property type="entry name" value="Aldolase_TIM"/>
</dbReference>
<dbReference type="GO" id="GO:0010181">
    <property type="term" value="F:FMN binding"/>
    <property type="evidence" value="ECO:0007669"/>
    <property type="project" value="InterPro"/>
</dbReference>
<dbReference type="CDD" id="cd02933">
    <property type="entry name" value="OYE_like_FMN"/>
    <property type="match status" value="1"/>
</dbReference>
<dbReference type="InterPro" id="IPR045247">
    <property type="entry name" value="Oye-like"/>
</dbReference>
<gene>
    <name evidence="2" type="ORF">OE88DRAFT_238637</name>
</gene>
<feature type="domain" description="NADH:flavin oxidoreductase/NADH oxidase N-terminal" evidence="1">
    <location>
        <begin position="68"/>
        <end position="402"/>
    </location>
</feature>
<dbReference type="PANTHER" id="PTHR22893:SF91">
    <property type="entry name" value="NADPH DEHYDROGENASE 2-RELATED"/>
    <property type="match status" value="1"/>
</dbReference>
<dbReference type="OrthoDB" id="276546at2759"/>
<protein>
    <submittedName>
        <fullName evidence="2">FMN-linked oxidoreductase</fullName>
    </submittedName>
</protein>
<dbReference type="Gene3D" id="3.20.20.70">
    <property type="entry name" value="Aldolase class I"/>
    <property type="match status" value="1"/>
</dbReference>
<dbReference type="GO" id="GO:0003959">
    <property type="term" value="F:NADPH dehydrogenase activity"/>
    <property type="evidence" value="ECO:0007669"/>
    <property type="project" value="TreeGrafter"/>
</dbReference>
<dbReference type="STRING" id="5364.A0A5C3N924"/>
<dbReference type="Proteomes" id="UP000305948">
    <property type="component" value="Unassembled WGS sequence"/>
</dbReference>
<organism evidence="2 3">
    <name type="scientific">Heliocybe sulcata</name>
    <dbReference type="NCBI Taxonomy" id="5364"/>
    <lineage>
        <taxon>Eukaryota</taxon>
        <taxon>Fungi</taxon>
        <taxon>Dikarya</taxon>
        <taxon>Basidiomycota</taxon>
        <taxon>Agaricomycotina</taxon>
        <taxon>Agaricomycetes</taxon>
        <taxon>Gloeophyllales</taxon>
        <taxon>Gloeophyllaceae</taxon>
        <taxon>Heliocybe</taxon>
    </lineage>
</organism>